<sequence>MGQLTYEQLRARLDRGKLGGSYFLIAEDEFLRDEAIELIAGAHLEGGSVDFDLDQLTGSEVEASALAAALGTPPMLSSYRVVVIRDGQGLVPSARSVVEEAASGSVEGRVLVLTADIGRSKAKFWDRLRKACHTVSLKTPQAAELPGWLVKRARGVHGLELETRAAQLLAAGIGARLGVLDQELEKLANFVEPSRRVGLDEVRAAVGALPQVDRWSWIDKVADRRIGEALVDLPDLLDSGESAVALIGAISESLLRVGLALEGQNAVVRVLKRDGAYRNLGWKVKTYVRQARRWNGEEIESALTELFHADRLIKSGGLAPRSALEEALLRIEALGSNGGRGTGPRGKAGGGRG</sequence>
<proteinExistence type="inferred from homology"/>
<protein>
    <recommendedName>
        <fullName evidence="1">DNA-directed DNA polymerase</fullName>
        <ecNumber evidence="1">2.7.7.7</ecNumber>
    </recommendedName>
</protein>
<dbReference type="EC" id="2.7.7.7" evidence="1"/>
<dbReference type="GO" id="GO:0009360">
    <property type="term" value="C:DNA polymerase III complex"/>
    <property type="evidence" value="ECO:0007669"/>
    <property type="project" value="TreeGrafter"/>
</dbReference>
<keyword evidence="5" id="KW-0239">DNA-directed DNA polymerase</keyword>
<dbReference type="Gene3D" id="1.20.272.10">
    <property type="match status" value="1"/>
</dbReference>
<organism evidence="8 9">
    <name type="scientific">Candidatus Kutchimonas denitrificans</name>
    <dbReference type="NCBI Taxonomy" id="3056748"/>
    <lineage>
        <taxon>Bacteria</taxon>
        <taxon>Pseudomonadati</taxon>
        <taxon>Gemmatimonadota</taxon>
        <taxon>Gemmatimonadia</taxon>
        <taxon>Candidatus Palauibacterales</taxon>
        <taxon>Candidatus Palauibacteraceae</taxon>
        <taxon>Candidatus Kutchimonas</taxon>
    </lineage>
</organism>
<dbReference type="InterPro" id="IPR027417">
    <property type="entry name" value="P-loop_NTPase"/>
</dbReference>
<evidence type="ECO:0000256" key="1">
    <source>
        <dbReference type="ARBA" id="ARBA00012417"/>
    </source>
</evidence>
<dbReference type="SUPFAM" id="SSF48019">
    <property type="entry name" value="post-AAA+ oligomerization domain-like"/>
    <property type="match status" value="1"/>
</dbReference>
<dbReference type="SUPFAM" id="SSF52540">
    <property type="entry name" value="P-loop containing nucleoside triphosphate hydrolases"/>
    <property type="match status" value="1"/>
</dbReference>
<evidence type="ECO:0000256" key="6">
    <source>
        <dbReference type="ARBA" id="ARBA00034754"/>
    </source>
</evidence>
<evidence type="ECO:0000313" key="9">
    <source>
        <dbReference type="Proteomes" id="UP000702544"/>
    </source>
</evidence>
<dbReference type="Gene3D" id="3.40.50.300">
    <property type="entry name" value="P-loop containing nucleotide triphosphate hydrolases"/>
    <property type="match status" value="1"/>
</dbReference>
<accession>A0AAE4Z807</accession>
<dbReference type="PANTHER" id="PTHR34388:SF1">
    <property type="entry name" value="DNA POLYMERASE III SUBUNIT DELTA"/>
    <property type="match status" value="1"/>
</dbReference>
<comment type="catalytic activity">
    <reaction evidence="7">
        <text>DNA(n) + a 2'-deoxyribonucleoside 5'-triphosphate = DNA(n+1) + diphosphate</text>
        <dbReference type="Rhea" id="RHEA:22508"/>
        <dbReference type="Rhea" id="RHEA-COMP:17339"/>
        <dbReference type="Rhea" id="RHEA-COMP:17340"/>
        <dbReference type="ChEBI" id="CHEBI:33019"/>
        <dbReference type="ChEBI" id="CHEBI:61560"/>
        <dbReference type="ChEBI" id="CHEBI:173112"/>
        <dbReference type="EC" id="2.7.7.7"/>
    </reaction>
</comment>
<dbReference type="InterPro" id="IPR008921">
    <property type="entry name" value="DNA_pol3_clamp-load_cplx_C"/>
</dbReference>
<keyword evidence="4" id="KW-0235">DNA replication</keyword>
<evidence type="ECO:0000256" key="3">
    <source>
        <dbReference type="ARBA" id="ARBA00022695"/>
    </source>
</evidence>
<dbReference type="GO" id="GO:0003887">
    <property type="term" value="F:DNA-directed DNA polymerase activity"/>
    <property type="evidence" value="ECO:0007669"/>
    <property type="project" value="UniProtKB-KW"/>
</dbReference>
<gene>
    <name evidence="8" type="primary">holA</name>
    <name evidence="8" type="ORF">GWO12_10425</name>
</gene>
<evidence type="ECO:0000256" key="4">
    <source>
        <dbReference type="ARBA" id="ARBA00022705"/>
    </source>
</evidence>
<dbReference type="PANTHER" id="PTHR34388">
    <property type="entry name" value="DNA POLYMERASE III SUBUNIT DELTA"/>
    <property type="match status" value="1"/>
</dbReference>
<dbReference type="InterPro" id="IPR005790">
    <property type="entry name" value="DNA_polIII_delta"/>
</dbReference>
<keyword evidence="2 8" id="KW-0808">Transferase</keyword>
<evidence type="ECO:0000256" key="7">
    <source>
        <dbReference type="ARBA" id="ARBA00049244"/>
    </source>
</evidence>
<dbReference type="Proteomes" id="UP000702544">
    <property type="component" value="Unassembled WGS sequence"/>
</dbReference>
<evidence type="ECO:0000313" key="8">
    <source>
        <dbReference type="EMBL" id="NIR75504.1"/>
    </source>
</evidence>
<name>A0AAE4Z807_9BACT</name>
<dbReference type="Gene3D" id="1.10.8.60">
    <property type="match status" value="1"/>
</dbReference>
<dbReference type="EMBL" id="JAACAK010000083">
    <property type="protein sequence ID" value="NIR75504.1"/>
    <property type="molecule type" value="Genomic_DNA"/>
</dbReference>
<dbReference type="NCBIfam" id="TIGR01128">
    <property type="entry name" value="holA"/>
    <property type="match status" value="1"/>
</dbReference>
<reference evidence="8 9" key="1">
    <citation type="submission" date="2020-01" db="EMBL/GenBank/DDBJ databases">
        <title>Genomes assembled from Gulf of Kutch pelagic sediment metagenomes.</title>
        <authorList>
            <person name="Chandrashekar M."/>
            <person name="Mahajan M.S."/>
            <person name="Dave K.J."/>
            <person name="Vatsa P."/>
            <person name="Nathani N.M."/>
        </authorList>
    </citation>
    <scope>NUCLEOTIDE SEQUENCE [LARGE SCALE GENOMIC DNA]</scope>
    <source>
        <strain evidence="8">KS3-K002</strain>
    </source>
</reference>
<dbReference type="GO" id="GO:0003677">
    <property type="term" value="F:DNA binding"/>
    <property type="evidence" value="ECO:0007669"/>
    <property type="project" value="InterPro"/>
</dbReference>
<evidence type="ECO:0000256" key="5">
    <source>
        <dbReference type="ARBA" id="ARBA00022932"/>
    </source>
</evidence>
<dbReference type="GO" id="GO:0006261">
    <property type="term" value="P:DNA-templated DNA replication"/>
    <property type="evidence" value="ECO:0007669"/>
    <property type="project" value="TreeGrafter"/>
</dbReference>
<keyword evidence="3 8" id="KW-0548">Nucleotidyltransferase</keyword>
<comment type="caution">
    <text evidence="8">The sequence shown here is derived from an EMBL/GenBank/DDBJ whole genome shotgun (WGS) entry which is preliminary data.</text>
</comment>
<evidence type="ECO:0000256" key="2">
    <source>
        <dbReference type="ARBA" id="ARBA00022679"/>
    </source>
</evidence>
<comment type="similarity">
    <text evidence="6">Belongs to the DNA polymerase HolA subunit family.</text>
</comment>
<dbReference type="AlphaFoldDB" id="A0AAE4Z807"/>